<dbReference type="PIRSF" id="PIRSF036979">
    <property type="entry name" value="Arginase"/>
    <property type="match status" value="1"/>
</dbReference>
<dbReference type="Gene3D" id="3.40.800.10">
    <property type="entry name" value="Ureohydrolase domain"/>
    <property type="match status" value="1"/>
</dbReference>
<evidence type="ECO:0000256" key="3">
    <source>
        <dbReference type="ARBA" id="ARBA00022801"/>
    </source>
</evidence>
<dbReference type="CDD" id="cd11593">
    <property type="entry name" value="Agmatinase-like_2"/>
    <property type="match status" value="1"/>
</dbReference>
<dbReference type="NCBIfam" id="TIGR01230">
    <property type="entry name" value="agmatinase"/>
    <property type="match status" value="1"/>
</dbReference>
<reference evidence="5" key="1">
    <citation type="journal article" date="2021" name="PeerJ">
        <title>Extensive microbial diversity within the chicken gut microbiome revealed by metagenomics and culture.</title>
        <authorList>
            <person name="Gilroy R."/>
            <person name="Ravi A."/>
            <person name="Getino M."/>
            <person name="Pursley I."/>
            <person name="Horton D.L."/>
            <person name="Alikhan N.F."/>
            <person name="Baker D."/>
            <person name="Gharbi K."/>
            <person name="Hall N."/>
            <person name="Watson M."/>
            <person name="Adriaenssens E.M."/>
            <person name="Foster-Nyarko E."/>
            <person name="Jarju S."/>
            <person name="Secka A."/>
            <person name="Antonio M."/>
            <person name="Oren A."/>
            <person name="Chaudhuri R.R."/>
            <person name="La Ragione R."/>
            <person name="Hildebrand F."/>
            <person name="Pallen M.J."/>
        </authorList>
    </citation>
    <scope>NUCLEOTIDE SEQUENCE</scope>
    <source>
        <strain evidence="5">CHK186-16707</strain>
    </source>
</reference>
<reference evidence="5" key="2">
    <citation type="submission" date="2021-04" db="EMBL/GenBank/DDBJ databases">
        <authorList>
            <person name="Gilroy R."/>
        </authorList>
    </citation>
    <scope>NUCLEOTIDE SEQUENCE</scope>
    <source>
        <strain evidence="5">CHK186-16707</strain>
    </source>
</reference>
<dbReference type="Proteomes" id="UP000824225">
    <property type="component" value="Unassembled WGS sequence"/>
</dbReference>
<comment type="similarity">
    <text evidence="1">Belongs to the arginase family. Agmatinase subfamily.</text>
</comment>
<feature type="binding site" evidence="4">
    <location>
        <position position="217"/>
    </location>
    <ligand>
        <name>Mn(2+)</name>
        <dbReference type="ChEBI" id="CHEBI:29035"/>
        <label>1</label>
    </ligand>
</feature>
<keyword evidence="3 5" id="KW-0378">Hydrolase</keyword>
<dbReference type="PANTHER" id="PTHR11358">
    <property type="entry name" value="ARGINASE/AGMATINASE"/>
    <property type="match status" value="1"/>
</dbReference>
<dbReference type="GO" id="GO:0033389">
    <property type="term" value="P:putrescine biosynthetic process from arginine, via agmatine"/>
    <property type="evidence" value="ECO:0007669"/>
    <property type="project" value="TreeGrafter"/>
</dbReference>
<protein>
    <submittedName>
        <fullName evidence="5">Agmatinase</fullName>
        <ecNumber evidence="5">3.5.3.11</ecNumber>
    </submittedName>
</protein>
<keyword evidence="4" id="KW-0464">Manganese</keyword>
<dbReference type="InterPro" id="IPR005925">
    <property type="entry name" value="Agmatinase-rel"/>
</dbReference>
<dbReference type="Pfam" id="PF00491">
    <property type="entry name" value="Arginase"/>
    <property type="match status" value="1"/>
</dbReference>
<accession>A0A9D2KL85</accession>
<feature type="binding site" evidence="4">
    <location>
        <position position="109"/>
    </location>
    <ligand>
        <name>Mn(2+)</name>
        <dbReference type="ChEBI" id="CHEBI:29035"/>
        <label>1</label>
    </ligand>
</feature>
<dbReference type="PANTHER" id="PTHR11358:SF26">
    <property type="entry name" value="GUANIDINO ACID HYDROLASE, MITOCHONDRIAL"/>
    <property type="match status" value="1"/>
</dbReference>
<feature type="binding site" evidence="4">
    <location>
        <position position="134"/>
    </location>
    <ligand>
        <name>Mn(2+)</name>
        <dbReference type="ChEBI" id="CHEBI:29035"/>
        <label>1</label>
    </ligand>
</feature>
<evidence type="ECO:0000256" key="4">
    <source>
        <dbReference type="PIRSR" id="PIRSR036979-1"/>
    </source>
</evidence>
<sequence length="288" mass="31089">MPQEYAHRFLASEVPPRPADQCLFHVIPVPYEATVSYGGGTAAGPEAILAASDQLELFDGEGCPGEHGIFTHPPVNCAGPAEQVLERISAATRRALDLNGLPVLLGGEHSLTYGPLAALRERFGRFGVIQFDAHADLRDSYEGSPWSHACVMRRAVADLALPLVQIGNRLLCLEEKEARGRYAVTAWDAPFLYRHGLPDALMPVDFPDQVFLTFDVDGLDPSVIPDTGTPVPGGLGWYQTLDLAARALAGRRLLGFDVVELAPRPDHIVSDFAAARLVYALMGLALSK</sequence>
<organism evidence="5 6">
    <name type="scientific">Candidatus Mailhella merdigallinarum</name>
    <dbReference type="NCBI Taxonomy" id="2838658"/>
    <lineage>
        <taxon>Bacteria</taxon>
        <taxon>Pseudomonadati</taxon>
        <taxon>Thermodesulfobacteriota</taxon>
        <taxon>Desulfovibrionia</taxon>
        <taxon>Desulfovibrionales</taxon>
        <taxon>Desulfovibrionaceae</taxon>
        <taxon>Mailhella</taxon>
    </lineage>
</organism>
<name>A0A9D2KL85_9BACT</name>
<dbReference type="GO" id="GO:0046872">
    <property type="term" value="F:metal ion binding"/>
    <property type="evidence" value="ECO:0007669"/>
    <property type="project" value="UniProtKB-KW"/>
</dbReference>
<evidence type="ECO:0000313" key="5">
    <source>
        <dbReference type="EMBL" id="HJA08491.1"/>
    </source>
</evidence>
<dbReference type="SUPFAM" id="SSF52768">
    <property type="entry name" value="Arginase/deacetylase"/>
    <property type="match status" value="1"/>
</dbReference>
<dbReference type="InterPro" id="IPR006035">
    <property type="entry name" value="Ureohydrolase"/>
</dbReference>
<evidence type="ECO:0000256" key="1">
    <source>
        <dbReference type="ARBA" id="ARBA00009227"/>
    </source>
</evidence>
<dbReference type="PROSITE" id="PS51409">
    <property type="entry name" value="ARGINASE_2"/>
    <property type="match status" value="1"/>
</dbReference>
<proteinExistence type="inferred from homology"/>
<feature type="binding site" evidence="4">
    <location>
        <position position="136"/>
    </location>
    <ligand>
        <name>Mn(2+)</name>
        <dbReference type="ChEBI" id="CHEBI:29035"/>
        <label>1</label>
    </ligand>
</feature>
<comment type="cofactor">
    <cofactor evidence="4">
        <name>Mn(2+)</name>
        <dbReference type="ChEBI" id="CHEBI:29035"/>
    </cofactor>
    <text evidence="4">Binds 2 manganese ions per subunit.</text>
</comment>
<feature type="binding site" evidence="4">
    <location>
        <position position="132"/>
    </location>
    <ligand>
        <name>Mn(2+)</name>
        <dbReference type="ChEBI" id="CHEBI:29035"/>
        <label>1</label>
    </ligand>
</feature>
<comment type="caution">
    <text evidence="5">The sequence shown here is derived from an EMBL/GenBank/DDBJ whole genome shotgun (WGS) entry which is preliminary data.</text>
</comment>
<dbReference type="GO" id="GO:0008783">
    <property type="term" value="F:agmatinase activity"/>
    <property type="evidence" value="ECO:0007669"/>
    <property type="project" value="UniProtKB-EC"/>
</dbReference>
<dbReference type="AlphaFoldDB" id="A0A9D2KL85"/>
<dbReference type="InterPro" id="IPR023696">
    <property type="entry name" value="Ureohydrolase_dom_sf"/>
</dbReference>
<gene>
    <name evidence="5" type="primary">speB</name>
    <name evidence="5" type="ORF">H9962_04805</name>
</gene>
<evidence type="ECO:0000313" key="6">
    <source>
        <dbReference type="Proteomes" id="UP000824225"/>
    </source>
</evidence>
<keyword evidence="2 4" id="KW-0479">Metal-binding</keyword>
<evidence type="ECO:0000256" key="2">
    <source>
        <dbReference type="ARBA" id="ARBA00022723"/>
    </source>
</evidence>
<dbReference type="EC" id="3.5.3.11" evidence="5"/>
<feature type="binding site" evidence="4">
    <location>
        <position position="215"/>
    </location>
    <ligand>
        <name>Mn(2+)</name>
        <dbReference type="ChEBI" id="CHEBI:29035"/>
        <label>1</label>
    </ligand>
</feature>
<dbReference type="EMBL" id="DXAN01000014">
    <property type="protein sequence ID" value="HJA08491.1"/>
    <property type="molecule type" value="Genomic_DNA"/>
</dbReference>